<feature type="region of interest" description="Disordered" evidence="1">
    <location>
        <begin position="1"/>
        <end position="35"/>
    </location>
</feature>
<feature type="compositionally biased region" description="Low complexity" evidence="1">
    <location>
        <begin position="145"/>
        <end position="188"/>
    </location>
</feature>
<reference evidence="4" key="2">
    <citation type="journal article" date="2017" name="Nat. Plants">
        <title>The Aegilops tauschii genome reveals multiple impacts of transposons.</title>
        <authorList>
            <person name="Zhao G."/>
            <person name="Zou C."/>
            <person name="Li K."/>
            <person name="Wang K."/>
            <person name="Li T."/>
            <person name="Gao L."/>
            <person name="Zhang X."/>
            <person name="Wang H."/>
            <person name="Yang Z."/>
            <person name="Liu X."/>
            <person name="Jiang W."/>
            <person name="Mao L."/>
            <person name="Kong X."/>
            <person name="Jiao Y."/>
            <person name="Jia J."/>
        </authorList>
    </citation>
    <scope>NUCLEOTIDE SEQUENCE [LARGE SCALE GENOMIC DNA]</scope>
    <source>
        <strain evidence="4">cv. AL8/78</strain>
    </source>
</reference>
<dbReference type="PANTHER" id="PTHR31100:SF20">
    <property type="entry name" value="AT-HOOK MOTIF NUCLEAR-LOCALIZED PROTEIN"/>
    <property type="match status" value="1"/>
</dbReference>
<keyword evidence="4" id="KW-1185">Reference proteome</keyword>
<dbReference type="GO" id="GO:0003700">
    <property type="term" value="F:DNA-binding transcription factor activity"/>
    <property type="evidence" value="ECO:0007669"/>
    <property type="project" value="TreeGrafter"/>
</dbReference>
<dbReference type="EnsemblPlants" id="AET7Gv20965600.1">
    <property type="protein sequence ID" value="AET7Gv20965600.1"/>
    <property type="gene ID" value="AET7Gv20965600"/>
</dbReference>
<dbReference type="Proteomes" id="UP000015105">
    <property type="component" value="Chromosome 7D"/>
</dbReference>
<dbReference type="STRING" id="200361.A0A453SJV1"/>
<dbReference type="SUPFAM" id="SSF117856">
    <property type="entry name" value="AF0104/ALDC/Ptd012-like"/>
    <property type="match status" value="1"/>
</dbReference>
<feature type="region of interest" description="Disordered" evidence="1">
    <location>
        <begin position="85"/>
        <end position="114"/>
    </location>
</feature>
<dbReference type="PANTHER" id="PTHR31100">
    <property type="entry name" value="AT-HOOK MOTIF NUCLEAR-LOCALIZED PROTEIN 15"/>
    <property type="match status" value="1"/>
</dbReference>
<evidence type="ECO:0000256" key="1">
    <source>
        <dbReference type="SAM" id="MobiDB-lite"/>
    </source>
</evidence>
<reference evidence="4" key="1">
    <citation type="journal article" date="2014" name="Science">
        <title>Ancient hybridizations among the ancestral genomes of bread wheat.</title>
        <authorList>
            <consortium name="International Wheat Genome Sequencing Consortium,"/>
            <person name="Marcussen T."/>
            <person name="Sandve S.R."/>
            <person name="Heier L."/>
            <person name="Spannagl M."/>
            <person name="Pfeifer M."/>
            <person name="Jakobsen K.S."/>
            <person name="Wulff B.B."/>
            <person name="Steuernagel B."/>
            <person name="Mayer K.F."/>
            <person name="Olsen O.A."/>
        </authorList>
    </citation>
    <scope>NUCLEOTIDE SEQUENCE [LARGE SCALE GENOMIC DNA]</scope>
    <source>
        <strain evidence="4">cv. AL8/78</strain>
    </source>
</reference>
<dbReference type="AlphaFoldDB" id="A0A453SJV1"/>
<proteinExistence type="predicted"/>
<accession>A0A453SJV1</accession>
<dbReference type="InterPro" id="IPR014476">
    <property type="entry name" value="AHL15-29"/>
</dbReference>
<name>A0A453SJV1_AEGTS</name>
<protein>
    <recommendedName>
        <fullName evidence="2">PPC domain-containing protein</fullName>
    </recommendedName>
</protein>
<evidence type="ECO:0000259" key="2">
    <source>
        <dbReference type="PROSITE" id="PS51742"/>
    </source>
</evidence>
<dbReference type="Gramene" id="AET7Gv20965600.1">
    <property type="protein sequence ID" value="AET7Gv20965600.1"/>
    <property type="gene ID" value="AET7Gv20965600"/>
</dbReference>
<feature type="region of interest" description="Disordered" evidence="1">
    <location>
        <begin position="132"/>
        <end position="198"/>
    </location>
</feature>
<dbReference type="GO" id="GO:0010228">
    <property type="term" value="P:vegetative to reproductive phase transition of meristem"/>
    <property type="evidence" value="ECO:0007669"/>
    <property type="project" value="TreeGrafter"/>
</dbReference>
<dbReference type="PROSITE" id="PS51742">
    <property type="entry name" value="PPC"/>
    <property type="match status" value="1"/>
</dbReference>
<sequence>RYRHTGRGRDGSARTAPRHVPASPPHRAHAAPSRRPVRIQEPLRSSHMTPLLAPCVLSLDFWQYNWASEGGKALRKRSVSPSLRLRDLEREGRQEDSGSGGREPKGAWDPTVEPASVADCGEATCMATGSSKWWQGPMDFPPQPQQMQQMPLQHQHQQLQLPAVTMPAPAPAVAGPAASPESKQQQQGQGQGEGQMGAAAGAIVPLRRPRGRPMGSKNKPKPPIIITRDSPDALHSHILEVAPGADVAACVAEYARRRGRGVCVLGASGSVVDVVVRGAASAAPLPGRFELLSMTGTVLPPPAPSEASGLAVMLSAGQGQVLGGCVVGPLVAAGPVTLFAATFANAVYERLPLQDAADADVKPDLSAAPDASVPQEVQAQQPLAISQAMAMGAGYPDHRSPQYPWGGHQGGGI</sequence>
<evidence type="ECO:0000313" key="4">
    <source>
        <dbReference type="Proteomes" id="UP000015105"/>
    </source>
</evidence>
<reference evidence="3" key="4">
    <citation type="submission" date="2019-03" db="UniProtKB">
        <authorList>
            <consortium name="EnsemblPlants"/>
        </authorList>
    </citation>
    <scope>IDENTIFICATION</scope>
</reference>
<dbReference type="Gene3D" id="3.30.1330.80">
    <property type="entry name" value="Hypothetical protein, similar to alpha- acetolactate decarboxylase, domain 2"/>
    <property type="match status" value="1"/>
</dbReference>
<reference evidence="3" key="5">
    <citation type="journal article" date="2021" name="G3 (Bethesda)">
        <title>Aegilops tauschii genome assembly Aet v5.0 features greater sequence contiguity and improved annotation.</title>
        <authorList>
            <person name="Wang L."/>
            <person name="Zhu T."/>
            <person name="Rodriguez J.C."/>
            <person name="Deal K.R."/>
            <person name="Dubcovsky J."/>
            <person name="McGuire P.E."/>
            <person name="Lux T."/>
            <person name="Spannagl M."/>
            <person name="Mayer K.F.X."/>
            <person name="Baldrich P."/>
            <person name="Meyers B.C."/>
            <person name="Huo N."/>
            <person name="Gu Y.Q."/>
            <person name="Zhou H."/>
            <person name="Devos K.M."/>
            <person name="Bennetzen J.L."/>
            <person name="Unver T."/>
            <person name="Budak H."/>
            <person name="Gulick P.J."/>
            <person name="Galiba G."/>
            <person name="Kalapos B."/>
            <person name="Nelson D.R."/>
            <person name="Li P."/>
            <person name="You F.M."/>
            <person name="Luo M.C."/>
            <person name="Dvorak J."/>
        </authorList>
    </citation>
    <scope>NUCLEOTIDE SEQUENCE [LARGE SCALE GENOMIC DNA]</scope>
    <source>
        <strain evidence="3">cv. AL8/78</strain>
    </source>
</reference>
<reference evidence="3" key="3">
    <citation type="journal article" date="2017" name="Nature">
        <title>Genome sequence of the progenitor of the wheat D genome Aegilops tauschii.</title>
        <authorList>
            <person name="Luo M.C."/>
            <person name="Gu Y.Q."/>
            <person name="Puiu D."/>
            <person name="Wang H."/>
            <person name="Twardziok S.O."/>
            <person name="Deal K.R."/>
            <person name="Huo N."/>
            <person name="Zhu T."/>
            <person name="Wang L."/>
            <person name="Wang Y."/>
            <person name="McGuire P.E."/>
            <person name="Liu S."/>
            <person name="Long H."/>
            <person name="Ramasamy R.K."/>
            <person name="Rodriguez J.C."/>
            <person name="Van S.L."/>
            <person name="Yuan L."/>
            <person name="Wang Z."/>
            <person name="Xia Z."/>
            <person name="Xiao L."/>
            <person name="Anderson O.D."/>
            <person name="Ouyang S."/>
            <person name="Liang Y."/>
            <person name="Zimin A.V."/>
            <person name="Pertea G."/>
            <person name="Qi P."/>
            <person name="Bennetzen J.L."/>
            <person name="Dai X."/>
            <person name="Dawson M.W."/>
            <person name="Muller H.G."/>
            <person name="Kugler K."/>
            <person name="Rivarola-Duarte L."/>
            <person name="Spannagl M."/>
            <person name="Mayer K.F.X."/>
            <person name="Lu F.H."/>
            <person name="Bevan M.W."/>
            <person name="Leroy P."/>
            <person name="Li P."/>
            <person name="You F.M."/>
            <person name="Sun Q."/>
            <person name="Liu Z."/>
            <person name="Lyons E."/>
            <person name="Wicker T."/>
            <person name="Salzberg S.L."/>
            <person name="Devos K.M."/>
            <person name="Dvorak J."/>
        </authorList>
    </citation>
    <scope>NUCLEOTIDE SEQUENCE [LARGE SCALE GENOMIC DNA]</scope>
    <source>
        <strain evidence="3">cv. AL8/78</strain>
    </source>
</reference>
<evidence type="ECO:0000313" key="3">
    <source>
        <dbReference type="EnsemblPlants" id="AET7Gv20965600.1"/>
    </source>
</evidence>
<dbReference type="CDD" id="cd11378">
    <property type="entry name" value="DUF296"/>
    <property type="match status" value="1"/>
</dbReference>
<feature type="domain" description="PPC" evidence="2">
    <location>
        <begin position="231"/>
        <end position="364"/>
    </location>
</feature>
<dbReference type="Pfam" id="PF03479">
    <property type="entry name" value="PCC"/>
    <property type="match status" value="1"/>
</dbReference>
<dbReference type="InterPro" id="IPR005175">
    <property type="entry name" value="PPC_dom"/>
</dbReference>
<organism evidence="3 4">
    <name type="scientific">Aegilops tauschii subsp. strangulata</name>
    <name type="common">Goatgrass</name>
    <dbReference type="NCBI Taxonomy" id="200361"/>
    <lineage>
        <taxon>Eukaryota</taxon>
        <taxon>Viridiplantae</taxon>
        <taxon>Streptophyta</taxon>
        <taxon>Embryophyta</taxon>
        <taxon>Tracheophyta</taxon>
        <taxon>Spermatophyta</taxon>
        <taxon>Magnoliopsida</taxon>
        <taxon>Liliopsida</taxon>
        <taxon>Poales</taxon>
        <taxon>Poaceae</taxon>
        <taxon>BOP clade</taxon>
        <taxon>Pooideae</taxon>
        <taxon>Triticodae</taxon>
        <taxon>Triticeae</taxon>
        <taxon>Triticinae</taxon>
        <taxon>Aegilops</taxon>
    </lineage>
</organism>
<feature type="compositionally biased region" description="Basic and acidic residues" evidence="1">
    <location>
        <begin position="85"/>
        <end position="106"/>
    </location>
</feature>
<dbReference type="GO" id="GO:0005634">
    <property type="term" value="C:nucleus"/>
    <property type="evidence" value="ECO:0007669"/>
    <property type="project" value="TreeGrafter"/>
</dbReference>
<dbReference type="GO" id="GO:0003680">
    <property type="term" value="F:minor groove of adenine-thymine-rich DNA binding"/>
    <property type="evidence" value="ECO:0007669"/>
    <property type="project" value="InterPro"/>
</dbReference>